<dbReference type="STRING" id="1856405.BFC17_17225"/>
<organism evidence="8 9">
    <name type="scientific">Alteromonas lipolytica</name>
    <dbReference type="NCBI Taxonomy" id="1856405"/>
    <lineage>
        <taxon>Bacteria</taxon>
        <taxon>Pseudomonadati</taxon>
        <taxon>Pseudomonadota</taxon>
        <taxon>Gammaproteobacteria</taxon>
        <taxon>Alteromonadales</taxon>
        <taxon>Alteromonadaceae</taxon>
        <taxon>Alteromonas/Salinimonas group</taxon>
        <taxon>Alteromonas</taxon>
    </lineage>
</organism>
<dbReference type="Proteomes" id="UP000176037">
    <property type="component" value="Unassembled WGS sequence"/>
</dbReference>
<dbReference type="EMBL" id="MJIC01000010">
    <property type="protein sequence ID" value="OFI35274.1"/>
    <property type="molecule type" value="Genomic_DNA"/>
</dbReference>
<dbReference type="SMART" id="SM00283">
    <property type="entry name" value="MA"/>
    <property type="match status" value="1"/>
</dbReference>
<dbReference type="PROSITE" id="PS50885">
    <property type="entry name" value="HAMP"/>
    <property type="match status" value="1"/>
</dbReference>
<evidence type="ECO:0000259" key="6">
    <source>
        <dbReference type="PROSITE" id="PS50111"/>
    </source>
</evidence>
<evidence type="ECO:0000256" key="1">
    <source>
        <dbReference type="ARBA" id="ARBA00004370"/>
    </source>
</evidence>
<dbReference type="PROSITE" id="PS50111">
    <property type="entry name" value="CHEMOTAXIS_TRANSDUC_2"/>
    <property type="match status" value="1"/>
</dbReference>
<dbReference type="CDD" id="cd12913">
    <property type="entry name" value="PDC1_MCP_like"/>
    <property type="match status" value="1"/>
</dbReference>
<comment type="similarity">
    <text evidence="3">Belongs to the methyl-accepting chemotaxis (MCP) protein family.</text>
</comment>
<gene>
    <name evidence="8" type="ORF">BFC17_17225</name>
</gene>
<dbReference type="Pfam" id="PF00672">
    <property type="entry name" value="HAMP"/>
    <property type="match status" value="1"/>
</dbReference>
<evidence type="ECO:0000313" key="9">
    <source>
        <dbReference type="Proteomes" id="UP000176037"/>
    </source>
</evidence>
<dbReference type="GO" id="GO:0006935">
    <property type="term" value="P:chemotaxis"/>
    <property type="evidence" value="ECO:0007669"/>
    <property type="project" value="UniProtKB-ARBA"/>
</dbReference>
<evidence type="ECO:0008006" key="10">
    <source>
        <dbReference type="Google" id="ProtNLM"/>
    </source>
</evidence>
<sequence>MLGITSIKKQVTAASGLSLIAAIVLMILYGVWSADALYEETSTSIDAYVKISVTNSVQRVSSQVQEISTTITKTLELTKAMAQTQQFVIAQNMTNQLGREQINDYLKYMLAQYSDVIGTYIVWDPNAVDQADNQYVGEGNHSDNLGQFAPYWTRAASGKLAVRPASMSSLQDMSKNERGLLKAEWYYCPKNTQAGCVADPAVWEVQGVPTLMTSVTYPIMVNNQFIGLSGADISVSFIQQLVEDVNRGVYAGQGHMQIISYNGSIVADSNAPEKAGEWVNEVLWQQIATPLRAGQPVIEIGDTSTFVLLPLMAGDNGAPWAVKLELPTAVAMAEANALKSELESHFTDNILFQLITGLVVGCIGFAVVYLVASHITRPIRQTTALVKALSDSDGDLTQRIKISQNNELKTLSESLNEFLDKTHGIIVDTCQLVISLKSAASNSAELSGRTDAIIHQQKAQLQEVTASMQAMTSTTGEVAQHCADTSASAERALDMVQSSASELGQTVSSMANLNQNMQQAASNMDALESETKNIGGILEVIKSISEQTNLLALNAAIEAARAGEQGRGFAVVADEVRNLAGRTQESAEEISQLIASLIRQSEQAVTTMRQGSETCAATMAAAQHSQQQLSEVVGAVRVINEASTSIARAVEQQNAVAGSISLNIASISAQLNEVSDSSSQSNSQSRLIDNYADDISQKLNRFRY</sequence>
<dbReference type="SMART" id="SM00304">
    <property type="entry name" value="HAMP"/>
    <property type="match status" value="1"/>
</dbReference>
<dbReference type="PANTHER" id="PTHR32089">
    <property type="entry name" value="METHYL-ACCEPTING CHEMOTAXIS PROTEIN MCPB"/>
    <property type="match status" value="1"/>
</dbReference>
<accession>A0A1E8FH88</accession>
<reference evidence="8 9" key="1">
    <citation type="submission" date="2016-09" db="EMBL/GenBank/DDBJ databases">
        <title>Alteromonas lipolytica, a new species isolated from sea water.</title>
        <authorList>
            <person name="Wu Y.-H."/>
            <person name="Cheng H."/>
            <person name="Xu X.-W."/>
        </authorList>
    </citation>
    <scope>NUCLEOTIDE SEQUENCE [LARGE SCALE GENOMIC DNA]</scope>
    <source>
        <strain evidence="8 9">JW12</strain>
    </source>
</reference>
<evidence type="ECO:0000256" key="2">
    <source>
        <dbReference type="ARBA" id="ARBA00023224"/>
    </source>
</evidence>
<dbReference type="InterPro" id="IPR004089">
    <property type="entry name" value="MCPsignal_dom"/>
</dbReference>
<dbReference type="AlphaFoldDB" id="A0A1E8FH88"/>
<proteinExistence type="inferred from homology"/>
<name>A0A1E8FH88_9ALTE</name>
<evidence type="ECO:0000313" key="8">
    <source>
        <dbReference type="EMBL" id="OFI35274.1"/>
    </source>
</evidence>
<dbReference type="SUPFAM" id="SSF58104">
    <property type="entry name" value="Methyl-accepting chemotaxis protein (MCP) signaling domain"/>
    <property type="match status" value="1"/>
</dbReference>
<feature type="domain" description="Methyl-accepting transducer" evidence="6">
    <location>
        <begin position="432"/>
        <end position="668"/>
    </location>
</feature>
<evidence type="ECO:0000256" key="4">
    <source>
        <dbReference type="PROSITE-ProRule" id="PRU00284"/>
    </source>
</evidence>
<dbReference type="Gene3D" id="3.30.450.20">
    <property type="entry name" value="PAS domain"/>
    <property type="match status" value="1"/>
</dbReference>
<keyword evidence="5" id="KW-0812">Transmembrane</keyword>
<dbReference type="Pfam" id="PF22673">
    <property type="entry name" value="MCP-like_PDC_1"/>
    <property type="match status" value="1"/>
</dbReference>
<evidence type="ECO:0000256" key="3">
    <source>
        <dbReference type="ARBA" id="ARBA00029447"/>
    </source>
</evidence>
<keyword evidence="5" id="KW-0472">Membrane</keyword>
<dbReference type="CDD" id="cd11386">
    <property type="entry name" value="MCP_signal"/>
    <property type="match status" value="1"/>
</dbReference>
<dbReference type="PANTHER" id="PTHR32089:SF120">
    <property type="entry name" value="METHYL-ACCEPTING CHEMOTAXIS PROTEIN TLPQ"/>
    <property type="match status" value="1"/>
</dbReference>
<keyword evidence="9" id="KW-1185">Reference proteome</keyword>
<feature type="transmembrane region" description="Helical" evidence="5">
    <location>
        <begin position="350"/>
        <end position="372"/>
    </location>
</feature>
<dbReference type="Gene3D" id="1.10.287.950">
    <property type="entry name" value="Methyl-accepting chemotaxis protein"/>
    <property type="match status" value="1"/>
</dbReference>
<keyword evidence="2 4" id="KW-0807">Transducer</keyword>
<evidence type="ECO:0000259" key="7">
    <source>
        <dbReference type="PROSITE" id="PS50885"/>
    </source>
</evidence>
<feature type="transmembrane region" description="Helical" evidence="5">
    <location>
        <begin position="12"/>
        <end position="32"/>
    </location>
</feature>
<feature type="domain" description="HAMP" evidence="7">
    <location>
        <begin position="373"/>
        <end position="427"/>
    </location>
</feature>
<comment type="caution">
    <text evidence="8">The sequence shown here is derived from an EMBL/GenBank/DDBJ whole genome shotgun (WGS) entry which is preliminary data.</text>
</comment>
<dbReference type="Pfam" id="PF00015">
    <property type="entry name" value="MCPsignal"/>
    <property type="match status" value="1"/>
</dbReference>
<protein>
    <recommendedName>
        <fullName evidence="10">Chemotaxis protein</fullName>
    </recommendedName>
</protein>
<comment type="subcellular location">
    <subcellularLocation>
        <location evidence="1">Membrane</location>
    </subcellularLocation>
</comment>
<dbReference type="FunFam" id="1.10.287.950:FF:000001">
    <property type="entry name" value="Methyl-accepting chemotaxis sensory transducer"/>
    <property type="match status" value="1"/>
</dbReference>
<keyword evidence="5" id="KW-1133">Transmembrane helix</keyword>
<dbReference type="InterPro" id="IPR003660">
    <property type="entry name" value="HAMP_dom"/>
</dbReference>
<dbReference type="GO" id="GO:0016020">
    <property type="term" value="C:membrane"/>
    <property type="evidence" value="ECO:0007669"/>
    <property type="project" value="UniProtKB-SubCell"/>
</dbReference>
<evidence type="ECO:0000256" key="5">
    <source>
        <dbReference type="SAM" id="Phobius"/>
    </source>
</evidence>
<dbReference type="GO" id="GO:0007165">
    <property type="term" value="P:signal transduction"/>
    <property type="evidence" value="ECO:0007669"/>
    <property type="project" value="UniProtKB-KW"/>
</dbReference>
<dbReference type="CDD" id="cd06225">
    <property type="entry name" value="HAMP"/>
    <property type="match status" value="1"/>
</dbReference>